<evidence type="ECO:0000313" key="2">
    <source>
        <dbReference type="Proteomes" id="UP000006556"/>
    </source>
</evidence>
<dbReference type="eggNOG" id="ENOG502ZVUN">
    <property type="taxonomic scope" value="Bacteria"/>
</dbReference>
<gene>
    <name evidence="1" type="ordered locus">PTH_0173</name>
</gene>
<proteinExistence type="predicted"/>
<evidence type="ECO:0000313" key="1">
    <source>
        <dbReference type="EMBL" id="BAF58354.1"/>
    </source>
</evidence>
<dbReference type="STRING" id="370438.PTH_0173"/>
<accession>A5D5Y9</accession>
<protein>
    <submittedName>
        <fullName evidence="1">Uncharacterized protein</fullName>
    </submittedName>
</protein>
<sequence length="164" mass="19116">MYLSRVLGKPSTTRNFQAARLFLSHMLSNRVCRIIGSRRDEAAFRLKLAFRGIIFVYEPERNEVYTIYPDKKSKERFEMCVRIPADFSVSEQVKRILGKGTWDKLFRYEWPVVTAKAKPNRPTSILRVKAGNWLVDLDMVERKISDASQFGGPPKDHELENDFD</sequence>
<name>A5D5Y9_PELTS</name>
<reference evidence="2" key="1">
    <citation type="journal article" date="2008" name="Genome Res.">
        <title>The genome of Pelotomaculum thermopropionicum reveals niche-associated evolution in anaerobic microbiota.</title>
        <authorList>
            <person name="Kosaka T."/>
            <person name="Kato S."/>
            <person name="Shimoyama T."/>
            <person name="Ishii S."/>
            <person name="Abe T."/>
            <person name="Watanabe K."/>
        </authorList>
    </citation>
    <scope>NUCLEOTIDE SEQUENCE [LARGE SCALE GENOMIC DNA]</scope>
    <source>
        <strain evidence="2">DSM 13744 / JCM 10971 / SI</strain>
    </source>
</reference>
<organism evidence="1 2">
    <name type="scientific">Pelotomaculum thermopropionicum (strain DSM 13744 / JCM 10971 / SI)</name>
    <dbReference type="NCBI Taxonomy" id="370438"/>
    <lineage>
        <taxon>Bacteria</taxon>
        <taxon>Bacillati</taxon>
        <taxon>Bacillota</taxon>
        <taxon>Clostridia</taxon>
        <taxon>Eubacteriales</taxon>
        <taxon>Desulfotomaculaceae</taxon>
        <taxon>Pelotomaculum</taxon>
    </lineage>
</organism>
<dbReference type="AlphaFoldDB" id="A5D5Y9"/>
<dbReference type="EMBL" id="AP009389">
    <property type="protein sequence ID" value="BAF58354.1"/>
    <property type="molecule type" value="Genomic_DNA"/>
</dbReference>
<keyword evidence="2" id="KW-1185">Reference proteome</keyword>
<dbReference type="KEGG" id="pth:PTH_0173"/>
<dbReference type="HOGENOM" id="CLU_1617435_0_0_9"/>
<dbReference type="Proteomes" id="UP000006556">
    <property type="component" value="Chromosome"/>
</dbReference>